<dbReference type="STRING" id="483218.BACPEC_01994"/>
<reference evidence="1 2" key="2">
    <citation type="submission" date="2008-11" db="EMBL/GenBank/DDBJ databases">
        <authorList>
            <person name="Fulton L."/>
            <person name="Clifton S."/>
            <person name="Fulton B."/>
            <person name="Xu J."/>
            <person name="Minx P."/>
            <person name="Pepin K.H."/>
            <person name="Johnson M."/>
            <person name="Bhonagiri V."/>
            <person name="Nash W.E."/>
            <person name="Mardis E.R."/>
            <person name="Wilson R.K."/>
        </authorList>
    </citation>
    <scope>NUCLEOTIDE SEQUENCE [LARGE SCALE GENOMIC DNA]</scope>
    <source>
        <strain evidence="1 2">ATCC 43243</strain>
    </source>
</reference>
<protein>
    <submittedName>
        <fullName evidence="1">Uncharacterized protein</fullName>
    </submittedName>
</protein>
<dbReference type="AlphaFoldDB" id="B7ASD9"/>
<gene>
    <name evidence="1" type="ORF">BACPEC_01994</name>
</gene>
<reference evidence="1 2" key="1">
    <citation type="submission" date="2008-11" db="EMBL/GenBank/DDBJ databases">
        <title>Draft genome sequence of Bacteroides pectinophilus (ATCC 43243).</title>
        <authorList>
            <person name="Sudarsanam P."/>
            <person name="Ley R."/>
            <person name="Guruge J."/>
            <person name="Turnbaugh P.J."/>
            <person name="Mahowald M."/>
            <person name="Liep D."/>
            <person name="Gordon J."/>
        </authorList>
    </citation>
    <scope>NUCLEOTIDE SEQUENCE [LARGE SCALE GENOMIC DNA]</scope>
    <source>
        <strain evidence="1 2">ATCC 43243</strain>
    </source>
</reference>
<dbReference type="HOGENOM" id="CLU_2520741_0_0_9"/>
<comment type="caution">
    <text evidence="1">The sequence shown here is derived from an EMBL/GenBank/DDBJ whole genome shotgun (WGS) entry which is preliminary data.</text>
</comment>
<evidence type="ECO:0000313" key="1">
    <source>
        <dbReference type="EMBL" id="EEC57485.1"/>
    </source>
</evidence>
<dbReference type="EMBL" id="ABVQ01000036">
    <property type="protein sequence ID" value="EEC57485.1"/>
    <property type="molecule type" value="Genomic_DNA"/>
</dbReference>
<proteinExistence type="predicted"/>
<accession>B7ASD9</accession>
<dbReference type="Proteomes" id="UP000003136">
    <property type="component" value="Unassembled WGS sequence"/>
</dbReference>
<name>B7ASD9_9FIRM</name>
<evidence type="ECO:0000313" key="2">
    <source>
        <dbReference type="Proteomes" id="UP000003136"/>
    </source>
</evidence>
<organism evidence="1 2">
    <name type="scientific">[Bacteroides] pectinophilus ATCC 43243</name>
    <dbReference type="NCBI Taxonomy" id="483218"/>
    <lineage>
        <taxon>Bacteria</taxon>
        <taxon>Bacillati</taxon>
        <taxon>Bacillota</taxon>
        <taxon>Clostridia</taxon>
        <taxon>Eubacteriales</taxon>
    </lineage>
</organism>
<sequence>MGKAEYRLWNNKHNPYAEKEKFSVIYDGVIKHIEPFNVDTKMLPAVFGFVLNEITGKVAGVFPKNINCYEMVLETVIFNAHMAY</sequence>
<keyword evidence="2" id="KW-1185">Reference proteome</keyword>